<evidence type="ECO:0000313" key="5">
    <source>
        <dbReference type="EMBL" id="AEW95628.1"/>
    </source>
</evidence>
<dbReference type="HAMAP" id="MF_01681">
    <property type="entry name" value="Salvage_MtnC"/>
    <property type="match status" value="1"/>
</dbReference>
<dbReference type="HOGENOM" id="CLU_023273_0_0_11"/>
<dbReference type="PANTHER" id="PTHR20371:SF1">
    <property type="entry name" value="ENOLASE-PHOSPHATASE E1"/>
    <property type="match status" value="1"/>
</dbReference>
<proteinExistence type="inferred from homology"/>
<dbReference type="SFLD" id="SFLDG01129">
    <property type="entry name" value="C1.5:_HAD__Beta-PGM__Phosphata"/>
    <property type="match status" value="1"/>
</dbReference>
<comment type="pathway">
    <text evidence="4">Amino-acid biosynthesis; L-methionine biosynthesis via salvage pathway; L-methionine from S-methyl-5-thio-alpha-D-ribose 1-phosphate: step 3/6.</text>
</comment>
<dbReference type="GO" id="GO:0043716">
    <property type="term" value="F:2-hydroxy-3-keto-5-methylthiopentenyl-1-phosphate phosphatase activity"/>
    <property type="evidence" value="ECO:0007669"/>
    <property type="project" value="UniProtKB-UniRule"/>
</dbReference>
<dbReference type="InterPro" id="IPR023943">
    <property type="entry name" value="Enolase-ppase_E1"/>
</dbReference>
<dbReference type="PATRIC" id="fig|1003195.11.peg.4737"/>
<dbReference type="Proteomes" id="UP000007842">
    <property type="component" value="Chromosome"/>
</dbReference>
<comment type="cofactor">
    <cofactor evidence="4">
        <name>Mg(2+)</name>
        <dbReference type="ChEBI" id="CHEBI:18420"/>
    </cofactor>
    <text evidence="4">Binds 1 Mg(2+) ion per subunit.</text>
</comment>
<sequence>MTPGALTVRADAVVLDIEGTTGSARHVHDVLFPYARARLGPWFAARRGTREHAELLEAVREFAGDPALDEAAAVAALTAWSDADVKAPPLKAVQARIWAAGYADATLTGHVYPDVPGALERWRRAGIARYVYSSGAEPAQRAWFRHSGRGDLTVLLDGYFDLASAGGKKEPDSYRAITAAIGVPAKRTVFLSDVTAELDAAAAAGWHTVGVARAPERPPTGTAHPWITTLDATALTGPHHHEAGTA</sequence>
<dbReference type="InterPro" id="IPR036412">
    <property type="entry name" value="HAD-like_sf"/>
</dbReference>
<dbReference type="Gene3D" id="3.40.50.1000">
    <property type="entry name" value="HAD superfamily/HAD-like"/>
    <property type="match status" value="1"/>
</dbReference>
<dbReference type="Gene3D" id="1.10.720.60">
    <property type="match status" value="1"/>
</dbReference>
<dbReference type="RefSeq" id="WP_014143991.1">
    <property type="nucleotide sequence ID" value="NC_016111.1"/>
</dbReference>
<evidence type="ECO:0000313" key="6">
    <source>
        <dbReference type="Proteomes" id="UP000007842"/>
    </source>
</evidence>
<evidence type="ECO:0000256" key="1">
    <source>
        <dbReference type="ARBA" id="ARBA00022605"/>
    </source>
</evidence>
<dbReference type="OrthoDB" id="9797416at2"/>
<keyword evidence="3 4" id="KW-0486">Methionine biosynthesis</keyword>
<dbReference type="EMBL" id="CP003219">
    <property type="protein sequence ID" value="AEW95628.1"/>
    <property type="molecule type" value="Genomic_DNA"/>
</dbReference>
<keyword evidence="1 4" id="KW-0028">Amino-acid biosynthesis</keyword>
<dbReference type="KEGG" id="sct:SCAT_3259"/>
<dbReference type="eggNOG" id="COG4229">
    <property type="taxonomic scope" value="Bacteria"/>
</dbReference>
<dbReference type="UniPathway" id="UPA00904">
    <property type="reaction ID" value="UER00876"/>
</dbReference>
<dbReference type="SFLD" id="SFLDS00003">
    <property type="entry name" value="Haloacid_Dehalogenase"/>
    <property type="match status" value="1"/>
</dbReference>
<gene>
    <name evidence="4" type="primary">mtnC</name>
    <name evidence="5" type="ordered locus">SCATT_32570</name>
</gene>
<keyword evidence="4" id="KW-0460">Magnesium</keyword>
<dbReference type="PANTHER" id="PTHR20371">
    <property type="entry name" value="ENOLASE-PHOSPHATASE E1"/>
    <property type="match status" value="1"/>
</dbReference>
<comment type="subunit">
    <text evidence="4">Monomer.</text>
</comment>
<dbReference type="SFLD" id="SFLDG01133">
    <property type="entry name" value="C1.5.4:_Enolase-phosphatase_Li"/>
    <property type="match status" value="1"/>
</dbReference>
<dbReference type="GO" id="GO:0043715">
    <property type="term" value="F:2,3-diketo-5-methylthiopentyl-1-phosphate enolase activity"/>
    <property type="evidence" value="ECO:0007669"/>
    <property type="project" value="UniProtKB-UniRule"/>
</dbReference>
<comment type="catalytic activity">
    <reaction evidence="4">
        <text>5-methylsulfanyl-2,3-dioxopentyl phosphate + H2O = 1,2-dihydroxy-5-(methylsulfanyl)pent-1-en-3-one + phosphate</text>
        <dbReference type="Rhea" id="RHEA:21700"/>
        <dbReference type="ChEBI" id="CHEBI:15377"/>
        <dbReference type="ChEBI" id="CHEBI:43474"/>
        <dbReference type="ChEBI" id="CHEBI:49252"/>
        <dbReference type="ChEBI" id="CHEBI:58828"/>
        <dbReference type="EC" id="3.1.3.77"/>
    </reaction>
</comment>
<dbReference type="NCBIfam" id="TIGR01691">
    <property type="entry name" value="enolase-ppase"/>
    <property type="match status" value="1"/>
</dbReference>
<dbReference type="SUPFAM" id="SSF56784">
    <property type="entry name" value="HAD-like"/>
    <property type="match status" value="1"/>
</dbReference>
<dbReference type="KEGG" id="scy:SCATT_32570"/>
<accession>F8K2V3</accession>
<keyword evidence="2 4" id="KW-0378">Hydrolase</keyword>
<keyword evidence="4" id="KW-0479">Metal-binding</keyword>
<comment type="similarity">
    <text evidence="4">Belongs to the HAD-like hydrolase superfamily. MasA/MtnC family.</text>
</comment>
<dbReference type="GO" id="GO:0043874">
    <property type="term" value="F:acireductone synthase activity"/>
    <property type="evidence" value="ECO:0007669"/>
    <property type="project" value="UniProtKB-EC"/>
</dbReference>
<dbReference type="InterPro" id="IPR006439">
    <property type="entry name" value="HAD-SF_hydro_IA"/>
</dbReference>
<protein>
    <recommendedName>
        <fullName evidence="4">Enolase-phosphatase E1</fullName>
        <ecNumber evidence="4">3.1.3.77</ecNumber>
    </recommendedName>
    <alternativeName>
        <fullName evidence="4">2,3-diketo-5-methylthio-1-phosphopentane phosphatase</fullName>
    </alternativeName>
</protein>
<dbReference type="GO" id="GO:0000287">
    <property type="term" value="F:magnesium ion binding"/>
    <property type="evidence" value="ECO:0007669"/>
    <property type="project" value="UniProtKB-UniRule"/>
</dbReference>
<accession>G8X2N7</accession>
<evidence type="ECO:0000256" key="4">
    <source>
        <dbReference type="HAMAP-Rule" id="MF_01681"/>
    </source>
</evidence>
<dbReference type="InterPro" id="IPR023214">
    <property type="entry name" value="HAD_sf"/>
</dbReference>
<evidence type="ECO:0000256" key="2">
    <source>
        <dbReference type="ARBA" id="ARBA00022801"/>
    </source>
</evidence>
<dbReference type="Pfam" id="PF00702">
    <property type="entry name" value="Hydrolase"/>
    <property type="match status" value="1"/>
</dbReference>
<name>F8K2V3_STREN</name>
<dbReference type="EC" id="3.1.3.77" evidence="4"/>
<dbReference type="AlphaFoldDB" id="F8K2V3"/>
<organism evidence="5 6">
    <name type="scientific">Streptantibioticus cattleyicolor (strain ATCC 35852 / DSM 46488 / JCM 4925 / NBRC 14057 / NRRL 8057)</name>
    <name type="common">Streptomyces cattleya</name>
    <dbReference type="NCBI Taxonomy" id="1003195"/>
    <lineage>
        <taxon>Bacteria</taxon>
        <taxon>Bacillati</taxon>
        <taxon>Actinomycetota</taxon>
        <taxon>Actinomycetes</taxon>
        <taxon>Kitasatosporales</taxon>
        <taxon>Streptomycetaceae</taxon>
        <taxon>Streptantibioticus</taxon>
    </lineage>
</organism>
<evidence type="ECO:0000256" key="3">
    <source>
        <dbReference type="ARBA" id="ARBA00023167"/>
    </source>
</evidence>
<reference evidence="6" key="1">
    <citation type="submission" date="2011-12" db="EMBL/GenBank/DDBJ databases">
        <title>Complete genome sequence of Streptomyces cattleya strain DSM 46488.</title>
        <authorList>
            <person name="Ou H.-Y."/>
            <person name="Li P."/>
            <person name="Zhao C."/>
            <person name="O'Hagan D."/>
            <person name="Deng Z."/>
        </authorList>
    </citation>
    <scope>NUCLEOTIDE SEQUENCE [LARGE SCALE GENOMIC DNA]</scope>
    <source>
        <strain evidence="6">ATCC 35852 / DSM 46488 / JCM 4925 / NBRC 14057 / NRRL 8057</strain>
    </source>
</reference>
<comment type="function">
    <text evidence="4">Bifunctional enzyme that catalyzes the enolization of 2,3-diketo-5-methylthiopentyl-1-phosphate (DK-MTP-1-P) into the intermediate 2-hydroxy-3-keto-5-methylthiopentenyl-1-phosphate (HK-MTPenyl-1-P), which is then dephosphorylated to form the acireductone 1,2-dihydroxy-3-keto-5-methylthiopentene (DHK-MTPene).</text>
</comment>
<dbReference type="NCBIfam" id="TIGR01509">
    <property type="entry name" value="HAD-SF-IA-v3"/>
    <property type="match status" value="1"/>
</dbReference>
<dbReference type="GO" id="GO:0019509">
    <property type="term" value="P:L-methionine salvage from methylthioadenosine"/>
    <property type="evidence" value="ECO:0007669"/>
    <property type="project" value="UniProtKB-UniRule"/>
</dbReference>
<dbReference type="STRING" id="1003195.SCATT_32570"/>
<comment type="pathway">
    <text evidence="4">Amino-acid biosynthesis; L-methionine biosynthesis via salvage pathway; L-methionine from S-methyl-5-thio-alpha-D-ribose 1-phosphate: step 4/6.</text>
</comment>
<keyword evidence="6" id="KW-1185">Reference proteome</keyword>